<keyword evidence="7" id="KW-1185">Reference proteome</keyword>
<dbReference type="Proteomes" id="UP000320693">
    <property type="component" value="Unassembled WGS sequence"/>
</dbReference>
<dbReference type="PANTHER" id="PTHR30055:SF234">
    <property type="entry name" value="HTH-TYPE TRANSCRIPTIONAL REGULATOR BETI"/>
    <property type="match status" value="1"/>
</dbReference>
<dbReference type="InterPro" id="IPR009057">
    <property type="entry name" value="Homeodomain-like_sf"/>
</dbReference>
<accession>A0ABQ0S880</accession>
<feature type="domain" description="HTH tetR-type" evidence="5">
    <location>
        <begin position="18"/>
        <end position="78"/>
    </location>
</feature>
<evidence type="ECO:0000256" key="2">
    <source>
        <dbReference type="ARBA" id="ARBA00023125"/>
    </source>
</evidence>
<dbReference type="InterPro" id="IPR050109">
    <property type="entry name" value="HTH-type_TetR-like_transc_reg"/>
</dbReference>
<sequence>MADTAAVTVETRSGRRPRDRRAHIIAAAAHRFYLDGYHRVSMAEIAADVGIGPSALYRHFSSKESMLLTVLDVLLAEMEALDGDLITELAGFVLKHREFGVLWQREVGHLPVENQRTLRHRVRGLAKRVGAGIDDAADLRSWATLSVLDSPTYHHTDLDDRSVVDILTTAVDAVSTVALPDDQSVVDDGSVGLQPASRREALLMIACRLFAERGYPSVGLIDIGAAAGIAGASVYNHFASKPEVLATALHRGNEALWLGLHEALAHAASATDALDRLVTHYANFSVRNPHIIAILVTQTLHLPPEYSGGLHRAQRDYVAEWVALVLSSRPDLTEAEAAVTVHAAFCLMNSLCRIHALRSLPGHITNTACLAKAVLGLSR</sequence>
<comment type="caution">
    <text evidence="6">The sequence shown here is derived from an EMBL/GenBank/DDBJ whole genome shotgun (WGS) entry which is preliminary data.</text>
</comment>
<feature type="DNA-binding region" description="H-T-H motif" evidence="4">
    <location>
        <begin position="41"/>
        <end position="60"/>
    </location>
</feature>
<evidence type="ECO:0000313" key="6">
    <source>
        <dbReference type="EMBL" id="GEC29008.1"/>
    </source>
</evidence>
<organism evidence="6 7">
    <name type="scientific">Pseudonocardia saturnea</name>
    <dbReference type="NCBI Taxonomy" id="33909"/>
    <lineage>
        <taxon>Bacteria</taxon>
        <taxon>Bacillati</taxon>
        <taxon>Actinomycetota</taxon>
        <taxon>Actinomycetes</taxon>
        <taxon>Pseudonocardiales</taxon>
        <taxon>Pseudonocardiaceae</taxon>
        <taxon>Pseudonocardia</taxon>
    </lineage>
</organism>
<feature type="domain" description="HTH tetR-type" evidence="5">
    <location>
        <begin position="196"/>
        <end position="256"/>
    </location>
</feature>
<name>A0ABQ0S880_9PSEU</name>
<evidence type="ECO:0000256" key="3">
    <source>
        <dbReference type="ARBA" id="ARBA00023163"/>
    </source>
</evidence>
<keyword evidence="2 4" id="KW-0238">DNA-binding</keyword>
<evidence type="ECO:0000256" key="4">
    <source>
        <dbReference type="PROSITE-ProRule" id="PRU00335"/>
    </source>
</evidence>
<dbReference type="PROSITE" id="PS50977">
    <property type="entry name" value="HTH_TETR_2"/>
    <property type="match status" value="2"/>
</dbReference>
<dbReference type="InterPro" id="IPR001647">
    <property type="entry name" value="HTH_TetR"/>
</dbReference>
<dbReference type="SUPFAM" id="SSF46689">
    <property type="entry name" value="Homeodomain-like"/>
    <property type="match status" value="2"/>
</dbReference>
<keyword evidence="1" id="KW-0805">Transcription regulation</keyword>
<feature type="DNA-binding region" description="H-T-H motif" evidence="4">
    <location>
        <begin position="219"/>
        <end position="238"/>
    </location>
</feature>
<dbReference type="PANTHER" id="PTHR30055">
    <property type="entry name" value="HTH-TYPE TRANSCRIPTIONAL REGULATOR RUTR"/>
    <property type="match status" value="1"/>
</dbReference>
<reference evidence="6 7" key="1">
    <citation type="submission" date="2019-06" db="EMBL/GenBank/DDBJ databases">
        <title>Whole genome shotgun sequence of Pseudonocardia saturnea NBRC 14499.</title>
        <authorList>
            <person name="Hosoyama A."/>
            <person name="Uohara A."/>
            <person name="Ohji S."/>
            <person name="Ichikawa N."/>
        </authorList>
    </citation>
    <scope>NUCLEOTIDE SEQUENCE [LARGE SCALE GENOMIC DNA]</scope>
    <source>
        <strain evidence="6 7">NBRC 14499</strain>
    </source>
</reference>
<dbReference type="Gene3D" id="1.10.10.60">
    <property type="entry name" value="Homeodomain-like"/>
    <property type="match status" value="1"/>
</dbReference>
<proteinExistence type="predicted"/>
<dbReference type="Pfam" id="PF00440">
    <property type="entry name" value="TetR_N"/>
    <property type="match status" value="2"/>
</dbReference>
<dbReference type="Gene3D" id="1.10.357.10">
    <property type="entry name" value="Tetracycline Repressor, domain 2"/>
    <property type="match status" value="2"/>
</dbReference>
<gene>
    <name evidence="6" type="ORF">PSA01_60370</name>
</gene>
<evidence type="ECO:0000256" key="1">
    <source>
        <dbReference type="ARBA" id="ARBA00023015"/>
    </source>
</evidence>
<evidence type="ECO:0000259" key="5">
    <source>
        <dbReference type="PROSITE" id="PS50977"/>
    </source>
</evidence>
<protein>
    <submittedName>
        <fullName evidence="6">TetR family transcriptional regulator</fullName>
    </submittedName>
</protein>
<dbReference type="PRINTS" id="PR00455">
    <property type="entry name" value="HTHTETR"/>
</dbReference>
<dbReference type="EMBL" id="BJNH01000101">
    <property type="protein sequence ID" value="GEC29008.1"/>
    <property type="molecule type" value="Genomic_DNA"/>
</dbReference>
<keyword evidence="3" id="KW-0804">Transcription</keyword>
<evidence type="ECO:0000313" key="7">
    <source>
        <dbReference type="Proteomes" id="UP000320693"/>
    </source>
</evidence>